<sequence length="115" mass="13449">MWRMRELSVPIVLRQRDAEALAPPNSFIAADSFATPLKLAKYLQQLAANRTEYLKYFEWRKVFWVPSAASVQQDAFCRLCKRLHSPVNKKIRYIDVVSWWLGDGRCIKNFADTLL</sequence>
<keyword evidence="4 7" id="KW-0328">Glycosyltransferase</keyword>
<accession>A0A914W300</accession>
<name>A0A914W300_9BILA</name>
<reference evidence="10" key="1">
    <citation type="submission" date="2022-11" db="UniProtKB">
        <authorList>
            <consortium name="WormBaseParasite"/>
        </authorList>
    </citation>
    <scope>IDENTIFICATION</scope>
</reference>
<feature type="domain" description="Fucosyltransferase C-terminal" evidence="8">
    <location>
        <begin position="4"/>
        <end position="99"/>
    </location>
</feature>
<dbReference type="Pfam" id="PF00852">
    <property type="entry name" value="Glyco_transf_10"/>
    <property type="match status" value="1"/>
</dbReference>
<organism evidence="9 10">
    <name type="scientific">Plectus sambesii</name>
    <dbReference type="NCBI Taxonomy" id="2011161"/>
    <lineage>
        <taxon>Eukaryota</taxon>
        <taxon>Metazoa</taxon>
        <taxon>Ecdysozoa</taxon>
        <taxon>Nematoda</taxon>
        <taxon>Chromadorea</taxon>
        <taxon>Plectida</taxon>
        <taxon>Plectina</taxon>
        <taxon>Plectoidea</taxon>
        <taxon>Plectidae</taxon>
        <taxon>Plectus</taxon>
    </lineage>
</organism>
<protein>
    <recommendedName>
        <fullName evidence="7">Fucosyltransferase</fullName>
        <ecNumber evidence="7">2.4.1.-</ecNumber>
    </recommendedName>
</protein>
<dbReference type="GO" id="GO:0032580">
    <property type="term" value="C:Golgi cisterna membrane"/>
    <property type="evidence" value="ECO:0007669"/>
    <property type="project" value="UniProtKB-SubCell"/>
</dbReference>
<dbReference type="PANTHER" id="PTHR48438">
    <property type="entry name" value="ALPHA-(1,3)-FUCOSYLTRANSFERASE C-RELATED"/>
    <property type="match status" value="1"/>
</dbReference>
<dbReference type="PANTHER" id="PTHR48438:SF1">
    <property type="entry name" value="ALPHA-(1,3)-FUCOSYLTRANSFERASE C-RELATED"/>
    <property type="match status" value="1"/>
</dbReference>
<keyword evidence="7" id="KW-0812">Transmembrane</keyword>
<dbReference type="AlphaFoldDB" id="A0A914W300"/>
<evidence type="ECO:0000256" key="6">
    <source>
        <dbReference type="ARBA" id="ARBA00023034"/>
    </source>
</evidence>
<evidence type="ECO:0000313" key="9">
    <source>
        <dbReference type="Proteomes" id="UP000887566"/>
    </source>
</evidence>
<dbReference type="GO" id="GO:0000139">
    <property type="term" value="C:Golgi membrane"/>
    <property type="evidence" value="ECO:0007669"/>
    <property type="project" value="UniProtKB-SubCell"/>
</dbReference>
<evidence type="ECO:0000256" key="2">
    <source>
        <dbReference type="ARBA" id="ARBA00004922"/>
    </source>
</evidence>
<comment type="pathway">
    <text evidence="2">Protein modification; protein glycosylation.</text>
</comment>
<dbReference type="Proteomes" id="UP000887566">
    <property type="component" value="Unplaced"/>
</dbReference>
<evidence type="ECO:0000256" key="5">
    <source>
        <dbReference type="ARBA" id="ARBA00022679"/>
    </source>
</evidence>
<keyword evidence="5 7" id="KW-0808">Transferase</keyword>
<evidence type="ECO:0000256" key="1">
    <source>
        <dbReference type="ARBA" id="ARBA00004323"/>
    </source>
</evidence>
<proteinExistence type="inferred from homology"/>
<comment type="subcellular location">
    <subcellularLocation>
        <location evidence="1">Golgi apparatus membrane</location>
        <topology evidence="1">Single-pass type II membrane protein</topology>
    </subcellularLocation>
    <subcellularLocation>
        <location evidence="7">Golgi apparatus</location>
        <location evidence="7">Golgi stack membrane</location>
        <topology evidence="7">Single-pass type II membrane protein</topology>
    </subcellularLocation>
</comment>
<dbReference type="GO" id="GO:0008417">
    <property type="term" value="F:fucosyltransferase activity"/>
    <property type="evidence" value="ECO:0007669"/>
    <property type="project" value="InterPro"/>
</dbReference>
<keyword evidence="7" id="KW-0472">Membrane</keyword>
<evidence type="ECO:0000256" key="7">
    <source>
        <dbReference type="RuleBase" id="RU003832"/>
    </source>
</evidence>
<dbReference type="InterPro" id="IPR055270">
    <property type="entry name" value="Glyco_tran_10_C"/>
</dbReference>
<dbReference type="InterPro" id="IPR038577">
    <property type="entry name" value="GT10-like_C_sf"/>
</dbReference>
<evidence type="ECO:0000256" key="4">
    <source>
        <dbReference type="ARBA" id="ARBA00022676"/>
    </source>
</evidence>
<evidence type="ECO:0000256" key="3">
    <source>
        <dbReference type="ARBA" id="ARBA00008919"/>
    </source>
</evidence>
<dbReference type="Gene3D" id="3.40.50.11660">
    <property type="entry name" value="Glycosyl transferase family 10, C-terminal domain"/>
    <property type="match status" value="1"/>
</dbReference>
<keyword evidence="9" id="KW-1185">Reference proteome</keyword>
<comment type="similarity">
    <text evidence="3 7">Belongs to the glycosyltransferase 10 family.</text>
</comment>
<dbReference type="InterPro" id="IPR001503">
    <property type="entry name" value="Glyco_trans_10"/>
</dbReference>
<evidence type="ECO:0000259" key="8">
    <source>
        <dbReference type="Pfam" id="PF00852"/>
    </source>
</evidence>
<evidence type="ECO:0000313" key="10">
    <source>
        <dbReference type="WBParaSite" id="PSAMB.scaffold3059size19834.g20208.t1"/>
    </source>
</evidence>
<keyword evidence="6 7" id="KW-0333">Golgi apparatus</keyword>
<dbReference type="WBParaSite" id="PSAMB.scaffold3059size19834.g20208.t1">
    <property type="protein sequence ID" value="PSAMB.scaffold3059size19834.g20208.t1"/>
    <property type="gene ID" value="PSAMB.scaffold3059size19834.g20208"/>
</dbReference>
<dbReference type="EC" id="2.4.1.-" evidence="7"/>
<dbReference type="SUPFAM" id="SSF53756">
    <property type="entry name" value="UDP-Glycosyltransferase/glycogen phosphorylase"/>
    <property type="match status" value="1"/>
</dbReference>